<evidence type="ECO:0000256" key="1">
    <source>
        <dbReference type="ARBA" id="ARBA00022450"/>
    </source>
</evidence>
<dbReference type="PANTHER" id="PTHR45527">
    <property type="entry name" value="NONRIBOSOMAL PEPTIDE SYNTHETASE"/>
    <property type="match status" value="1"/>
</dbReference>
<evidence type="ECO:0000259" key="4">
    <source>
        <dbReference type="PROSITE" id="PS50075"/>
    </source>
</evidence>
<comment type="caution">
    <text evidence="5">The sequence shown here is derived from an EMBL/GenBank/DDBJ whole genome shotgun (WGS) entry which is preliminary data.</text>
</comment>
<name>A0A9P4MU68_9PLEO</name>
<dbReference type="InterPro" id="IPR006162">
    <property type="entry name" value="Ppantetheine_attach_site"/>
</dbReference>
<dbReference type="InterPro" id="IPR009081">
    <property type="entry name" value="PP-bd_ACP"/>
</dbReference>
<evidence type="ECO:0000313" key="5">
    <source>
        <dbReference type="EMBL" id="KAF2257475.1"/>
    </source>
</evidence>
<dbReference type="PROSITE" id="PS50075">
    <property type="entry name" value="CARRIER"/>
    <property type="match status" value="1"/>
</dbReference>
<dbReference type="PANTHER" id="PTHR45527:SF16">
    <property type="entry name" value="NONRIBOSOMAL PEPTIDE SYNTHASE ATNA-RELATED"/>
    <property type="match status" value="1"/>
</dbReference>
<keyword evidence="5" id="KW-0808">Transferase</keyword>
<keyword evidence="2" id="KW-0597">Phosphoprotein</keyword>
<dbReference type="Gene3D" id="3.30.559.10">
    <property type="entry name" value="Chloramphenicol acetyltransferase-like domain"/>
    <property type="match status" value="1"/>
</dbReference>
<dbReference type="InterPro" id="IPR001242">
    <property type="entry name" value="Condensation_dom"/>
</dbReference>
<organism evidence="5 6">
    <name type="scientific">Lojkania enalia</name>
    <dbReference type="NCBI Taxonomy" id="147567"/>
    <lineage>
        <taxon>Eukaryota</taxon>
        <taxon>Fungi</taxon>
        <taxon>Dikarya</taxon>
        <taxon>Ascomycota</taxon>
        <taxon>Pezizomycotina</taxon>
        <taxon>Dothideomycetes</taxon>
        <taxon>Pleosporomycetidae</taxon>
        <taxon>Pleosporales</taxon>
        <taxon>Pleosporales incertae sedis</taxon>
        <taxon>Lojkania</taxon>
    </lineage>
</organism>
<protein>
    <submittedName>
        <fullName evidence="5">CoA-dependent acyltransferase</fullName>
    </submittedName>
</protein>
<keyword evidence="1" id="KW-0596">Phosphopantetheine</keyword>
<proteinExistence type="predicted"/>
<dbReference type="Gene3D" id="1.10.1200.10">
    <property type="entry name" value="ACP-like"/>
    <property type="match status" value="1"/>
</dbReference>
<dbReference type="SUPFAM" id="SSF52777">
    <property type="entry name" value="CoA-dependent acyltransferases"/>
    <property type="match status" value="2"/>
</dbReference>
<gene>
    <name evidence="5" type="ORF">CC78DRAFT_432079</name>
</gene>
<evidence type="ECO:0000256" key="2">
    <source>
        <dbReference type="ARBA" id="ARBA00022553"/>
    </source>
</evidence>
<evidence type="ECO:0000313" key="6">
    <source>
        <dbReference type="Proteomes" id="UP000800093"/>
    </source>
</evidence>
<keyword evidence="3" id="KW-0436">Ligase</keyword>
<dbReference type="GO" id="GO:0005737">
    <property type="term" value="C:cytoplasm"/>
    <property type="evidence" value="ECO:0007669"/>
    <property type="project" value="TreeGrafter"/>
</dbReference>
<dbReference type="Pfam" id="PF00668">
    <property type="entry name" value="Condensation"/>
    <property type="match status" value="1"/>
</dbReference>
<dbReference type="EMBL" id="ML987074">
    <property type="protein sequence ID" value="KAF2257475.1"/>
    <property type="molecule type" value="Genomic_DNA"/>
</dbReference>
<feature type="non-terminal residue" evidence="5">
    <location>
        <position position="402"/>
    </location>
</feature>
<dbReference type="Pfam" id="PF00550">
    <property type="entry name" value="PP-binding"/>
    <property type="match status" value="1"/>
</dbReference>
<dbReference type="GO" id="GO:0044550">
    <property type="term" value="P:secondary metabolite biosynthetic process"/>
    <property type="evidence" value="ECO:0007669"/>
    <property type="project" value="TreeGrafter"/>
</dbReference>
<dbReference type="AlphaFoldDB" id="A0A9P4MU68"/>
<dbReference type="Proteomes" id="UP000800093">
    <property type="component" value="Unassembled WGS sequence"/>
</dbReference>
<dbReference type="InterPro" id="IPR023213">
    <property type="entry name" value="CAT-like_dom_sf"/>
</dbReference>
<dbReference type="GO" id="GO:0043041">
    <property type="term" value="P:amino acid activation for nonribosomal peptide biosynthetic process"/>
    <property type="evidence" value="ECO:0007669"/>
    <property type="project" value="TreeGrafter"/>
</dbReference>
<dbReference type="CDD" id="cd19545">
    <property type="entry name" value="FUM14_C_NRPS-like"/>
    <property type="match status" value="1"/>
</dbReference>
<keyword evidence="5" id="KW-0012">Acyltransferase</keyword>
<evidence type="ECO:0000256" key="3">
    <source>
        <dbReference type="ARBA" id="ARBA00022598"/>
    </source>
</evidence>
<dbReference type="GO" id="GO:0031177">
    <property type="term" value="F:phosphopantetheine binding"/>
    <property type="evidence" value="ECO:0007669"/>
    <property type="project" value="TreeGrafter"/>
</dbReference>
<feature type="domain" description="Carrier" evidence="4">
    <location>
        <begin position="44"/>
        <end position="120"/>
    </location>
</feature>
<dbReference type="PROSITE" id="PS00012">
    <property type="entry name" value="PHOSPHOPANTETHEINE"/>
    <property type="match status" value="1"/>
</dbReference>
<feature type="non-terminal residue" evidence="5">
    <location>
        <position position="1"/>
    </location>
</feature>
<reference evidence="6" key="1">
    <citation type="journal article" date="2020" name="Stud. Mycol.">
        <title>101 Dothideomycetes genomes: A test case for predicting lifestyles and emergence of pathogens.</title>
        <authorList>
            <person name="Haridas S."/>
            <person name="Albert R."/>
            <person name="Binder M."/>
            <person name="Bloem J."/>
            <person name="LaButti K."/>
            <person name="Salamov A."/>
            <person name="Andreopoulos B."/>
            <person name="Baker S."/>
            <person name="Barry K."/>
            <person name="Bills G."/>
            <person name="Bluhm B."/>
            <person name="Cannon C."/>
            <person name="Castanera R."/>
            <person name="Culley D."/>
            <person name="Daum C."/>
            <person name="Ezra D."/>
            <person name="Gonzalez J."/>
            <person name="Henrissat B."/>
            <person name="Kuo A."/>
            <person name="Liang C."/>
            <person name="Lipzen A."/>
            <person name="Lutzoni F."/>
            <person name="Magnuson J."/>
            <person name="Mondo S."/>
            <person name="Nolan M."/>
            <person name="Ohm R."/>
            <person name="Pangilinan J."/>
            <person name="Park H.-J."/>
            <person name="Ramirez L."/>
            <person name="Alfaro M."/>
            <person name="Sun H."/>
            <person name="Tritt A."/>
            <person name="Yoshinaga Y."/>
            <person name="Zwiers L.-H."/>
            <person name="Turgeon B."/>
            <person name="Goodwin S."/>
            <person name="Spatafora J."/>
            <person name="Crous P."/>
            <person name="Grigoriev I."/>
        </authorList>
    </citation>
    <scope>NUCLEOTIDE SEQUENCE [LARGE SCALE GENOMIC DNA]</scope>
    <source>
        <strain evidence="6">CBS 304.66</strain>
    </source>
</reference>
<dbReference type="Gene3D" id="3.30.559.30">
    <property type="entry name" value="Nonribosomal peptide synthetase, condensation domain"/>
    <property type="match status" value="1"/>
</dbReference>
<dbReference type="InterPro" id="IPR036736">
    <property type="entry name" value="ACP-like_sf"/>
</dbReference>
<dbReference type="SUPFAM" id="SSF47336">
    <property type="entry name" value="ACP-like"/>
    <property type="match status" value="1"/>
</dbReference>
<dbReference type="GO" id="GO:0016746">
    <property type="term" value="F:acyltransferase activity"/>
    <property type="evidence" value="ECO:0007669"/>
    <property type="project" value="UniProtKB-KW"/>
</dbReference>
<keyword evidence="6" id="KW-1185">Reference proteome</keyword>
<dbReference type="GO" id="GO:0016874">
    <property type="term" value="F:ligase activity"/>
    <property type="evidence" value="ECO:0007669"/>
    <property type="project" value="UniProtKB-KW"/>
</dbReference>
<dbReference type="FunFam" id="1.10.1200.10:FF:000005">
    <property type="entry name" value="Nonribosomal peptide synthetase 1"/>
    <property type="match status" value="1"/>
</dbReference>
<dbReference type="OrthoDB" id="416786at2759"/>
<accession>A0A9P4MU68</accession>
<sequence>FLLVPRIPINASGKLDRRAVRDQLGLMPRDALSSFAGSPGGKQLPTTAMERKLQSLWATTLALAPEAVGINDSFFRLGGDSVAAMKLTAAAHSQQIPLTVADIFRLPRLADIAAAMEEKYCENNGLADEDPAPLSLWPELAQTNNVDVERARLLRDVAAQCGVSADKIEDVYPCSPLQAGLMAITAQRPEAYVVQRVFRLQADLSTQQLKAAWTRLAEVLPILRTRIIPSVQANALQVVVRKEPVWHKGPSLEEYLATDRATPIAYGGSLSRTAIVENGALRYFVWTTHHSVYDGWSTVKMMEMLAQLLRGEVPPLSVPVSRFIAYLARQDKERTAAFWQRHLEGANWTRYPALPSPHHHINSRDVLRRQLQVSLTAGAATASTVLRAAWALLVAAYTGTDE</sequence>